<organism evidence="1 2">
    <name type="scientific">Filimonas lacunae</name>
    <dbReference type="NCBI Taxonomy" id="477680"/>
    <lineage>
        <taxon>Bacteria</taxon>
        <taxon>Pseudomonadati</taxon>
        <taxon>Bacteroidota</taxon>
        <taxon>Chitinophagia</taxon>
        <taxon>Chitinophagales</taxon>
        <taxon>Chitinophagaceae</taxon>
        <taxon>Filimonas</taxon>
    </lineage>
</organism>
<dbReference type="Proteomes" id="UP000186917">
    <property type="component" value="Unassembled WGS sequence"/>
</dbReference>
<dbReference type="STRING" id="477680.SAMN05421788_108239"/>
<reference evidence="2" key="1">
    <citation type="submission" date="2017-01" db="EMBL/GenBank/DDBJ databases">
        <authorList>
            <person name="Varghese N."/>
            <person name="Submissions S."/>
        </authorList>
    </citation>
    <scope>NUCLEOTIDE SEQUENCE [LARGE SCALE GENOMIC DNA]</scope>
    <source>
        <strain evidence="2">DSM 21054</strain>
    </source>
</reference>
<name>A0A173MDN7_9BACT</name>
<dbReference type="AlphaFoldDB" id="A0A173MDN7"/>
<dbReference type="RefSeq" id="WP_076381252.1">
    <property type="nucleotide sequence ID" value="NZ_AP017422.1"/>
</dbReference>
<proteinExistence type="predicted"/>
<sequence length="239" mass="26753">MAKNNTLLKFKGNLGDVTFVESKAYDPHVRSKRGTFKPALLNDAMKASGETLAAGNKPAKMIFDVLAPYRIDFAGGPLWQKLVSLFKKQLSSQGSINLTSLTGFEIHPDYPLRRFMLPVVELNREADQVHVTVRYSVWPNFKKQPYIDGFRLQVIIVFPDMEQYTATSVSEWTDIISLPDKRLITETPIEAGVVHFKYQPGFDKDALVCIKLEGCEKGMGLKPAVNKGMAIVRVGSFLL</sequence>
<dbReference type="OrthoDB" id="668305at2"/>
<evidence type="ECO:0000313" key="2">
    <source>
        <dbReference type="Proteomes" id="UP000186917"/>
    </source>
</evidence>
<dbReference type="EMBL" id="FTOR01000008">
    <property type="protein sequence ID" value="SIT29185.1"/>
    <property type="molecule type" value="Genomic_DNA"/>
</dbReference>
<dbReference type="KEGG" id="fln:FLA_1627"/>
<evidence type="ECO:0000313" key="1">
    <source>
        <dbReference type="EMBL" id="SIT29185.1"/>
    </source>
</evidence>
<gene>
    <name evidence="1" type="ORF">SAMN05421788_108239</name>
</gene>
<keyword evidence="2" id="KW-1185">Reference proteome</keyword>
<protein>
    <submittedName>
        <fullName evidence="1">Uncharacterized protein</fullName>
    </submittedName>
</protein>
<accession>A0A173MDN7</accession>